<dbReference type="AlphaFoldDB" id="A0AAD5PBF2"/>
<feature type="transmembrane region" description="Helical" evidence="5">
    <location>
        <begin position="374"/>
        <end position="393"/>
    </location>
</feature>
<feature type="transmembrane region" description="Helical" evidence="5">
    <location>
        <begin position="233"/>
        <end position="253"/>
    </location>
</feature>
<evidence type="ECO:0000256" key="1">
    <source>
        <dbReference type="ARBA" id="ARBA00004370"/>
    </source>
</evidence>
<dbReference type="Pfam" id="PF01490">
    <property type="entry name" value="Aa_trans"/>
    <property type="match status" value="1"/>
</dbReference>
<proteinExistence type="predicted"/>
<keyword evidence="4 5" id="KW-0472">Membrane</keyword>
<feature type="transmembrane region" description="Helical" evidence="5">
    <location>
        <begin position="195"/>
        <end position="213"/>
    </location>
</feature>
<accession>A0AAD5PBF2</accession>
<evidence type="ECO:0000259" key="6">
    <source>
        <dbReference type="Pfam" id="PF01490"/>
    </source>
</evidence>
<dbReference type="PANTHER" id="PTHR16189">
    <property type="entry name" value="TRANSMEMBRANE PROTEIN 104-RELATED"/>
    <property type="match status" value="1"/>
</dbReference>
<keyword evidence="2 5" id="KW-0812">Transmembrane</keyword>
<protein>
    <recommendedName>
        <fullName evidence="6">Amino acid transporter transmembrane domain-containing protein</fullName>
    </recommendedName>
</protein>
<feature type="transmembrane region" description="Helical" evidence="5">
    <location>
        <begin position="12"/>
        <end position="29"/>
    </location>
</feature>
<sequence length="406" mass="44502">MAGENPKGVGTLGSIALLVMSMTVTYYHLNSFYGPGMPMIPPLYQQGGWLAPTVILIIIAILSGVASLFICEVLSSIRGNEKFQAQVEITTVAQLLLGKKYHYFFQVILYIALQAVNIASIVISSQTLDNLIITLFKGTCGLNIYPGGWICVSQGGASSASPFSENDYFIFTFGFLLTMAMVMPLGFFDLVDNMAVLIASLLIMAVVTIQWIVAFCQEGLEVERLPATGPSAGMALGIIIFNFSYVTTVPTWVNSINPNVSIHFCITTSIIITTLIYILIGVFGAMAFPMAISDNVLTLLANESTVASKVTTYLFPIAALISSIPVFVIVVRCNLLRGGICGKRWAGFWSNIVPWIICIPLMNKNWMNTIQNWISLFFQSSTNYILPFVLYFVSRKFQASVVEEEP</sequence>
<evidence type="ECO:0000313" key="8">
    <source>
        <dbReference type="Proteomes" id="UP001209540"/>
    </source>
</evidence>
<name>A0AAD5PBF2_9FUNG</name>
<feature type="transmembrane region" description="Helical" evidence="5">
    <location>
        <begin position="265"/>
        <end position="292"/>
    </location>
</feature>
<comment type="caution">
    <text evidence="7">The sequence shown here is derived from an EMBL/GenBank/DDBJ whole genome shotgun (WGS) entry which is preliminary data.</text>
</comment>
<keyword evidence="8" id="KW-1185">Reference proteome</keyword>
<dbReference type="GO" id="GO:0016020">
    <property type="term" value="C:membrane"/>
    <property type="evidence" value="ECO:0007669"/>
    <property type="project" value="UniProtKB-SubCell"/>
</dbReference>
<feature type="non-terminal residue" evidence="7">
    <location>
        <position position="406"/>
    </location>
</feature>
<dbReference type="EMBL" id="JAIXMP010000024">
    <property type="protein sequence ID" value="KAI9254621.1"/>
    <property type="molecule type" value="Genomic_DNA"/>
</dbReference>
<reference evidence="7" key="1">
    <citation type="journal article" date="2022" name="IScience">
        <title>Evolution of zygomycete secretomes and the origins of terrestrial fungal ecologies.</title>
        <authorList>
            <person name="Chang Y."/>
            <person name="Wang Y."/>
            <person name="Mondo S."/>
            <person name="Ahrendt S."/>
            <person name="Andreopoulos W."/>
            <person name="Barry K."/>
            <person name="Beard J."/>
            <person name="Benny G.L."/>
            <person name="Blankenship S."/>
            <person name="Bonito G."/>
            <person name="Cuomo C."/>
            <person name="Desiro A."/>
            <person name="Gervers K.A."/>
            <person name="Hundley H."/>
            <person name="Kuo A."/>
            <person name="LaButti K."/>
            <person name="Lang B.F."/>
            <person name="Lipzen A."/>
            <person name="O'Donnell K."/>
            <person name="Pangilinan J."/>
            <person name="Reynolds N."/>
            <person name="Sandor L."/>
            <person name="Smith M.E."/>
            <person name="Tsang A."/>
            <person name="Grigoriev I.V."/>
            <person name="Stajich J.E."/>
            <person name="Spatafora J.W."/>
        </authorList>
    </citation>
    <scope>NUCLEOTIDE SEQUENCE</scope>
    <source>
        <strain evidence="7">RSA 2281</strain>
    </source>
</reference>
<feature type="transmembrane region" description="Helical" evidence="5">
    <location>
        <begin position="168"/>
        <end position="188"/>
    </location>
</feature>
<evidence type="ECO:0000256" key="4">
    <source>
        <dbReference type="ARBA" id="ARBA00023136"/>
    </source>
</evidence>
<evidence type="ECO:0000256" key="3">
    <source>
        <dbReference type="ARBA" id="ARBA00022989"/>
    </source>
</evidence>
<feature type="domain" description="Amino acid transporter transmembrane" evidence="6">
    <location>
        <begin position="27"/>
        <end position="332"/>
    </location>
</feature>
<dbReference type="InterPro" id="IPR013057">
    <property type="entry name" value="AA_transpt_TM"/>
</dbReference>
<keyword evidence="3 5" id="KW-1133">Transmembrane helix</keyword>
<organism evidence="7 8">
    <name type="scientific">Phascolomyces articulosus</name>
    <dbReference type="NCBI Taxonomy" id="60185"/>
    <lineage>
        <taxon>Eukaryota</taxon>
        <taxon>Fungi</taxon>
        <taxon>Fungi incertae sedis</taxon>
        <taxon>Mucoromycota</taxon>
        <taxon>Mucoromycotina</taxon>
        <taxon>Mucoromycetes</taxon>
        <taxon>Mucorales</taxon>
        <taxon>Lichtheimiaceae</taxon>
        <taxon>Phascolomyces</taxon>
    </lineage>
</organism>
<feature type="transmembrane region" description="Helical" evidence="5">
    <location>
        <begin position="312"/>
        <end position="333"/>
    </location>
</feature>
<dbReference type="Proteomes" id="UP001209540">
    <property type="component" value="Unassembled WGS sequence"/>
</dbReference>
<feature type="transmembrane region" description="Helical" evidence="5">
    <location>
        <begin position="103"/>
        <end position="123"/>
    </location>
</feature>
<evidence type="ECO:0000256" key="5">
    <source>
        <dbReference type="SAM" id="Phobius"/>
    </source>
</evidence>
<feature type="transmembrane region" description="Helical" evidence="5">
    <location>
        <begin position="49"/>
        <end position="74"/>
    </location>
</feature>
<reference evidence="7" key="2">
    <citation type="submission" date="2023-02" db="EMBL/GenBank/DDBJ databases">
        <authorList>
            <consortium name="DOE Joint Genome Institute"/>
            <person name="Mondo S.J."/>
            <person name="Chang Y."/>
            <person name="Wang Y."/>
            <person name="Ahrendt S."/>
            <person name="Andreopoulos W."/>
            <person name="Barry K."/>
            <person name="Beard J."/>
            <person name="Benny G.L."/>
            <person name="Blankenship S."/>
            <person name="Bonito G."/>
            <person name="Cuomo C."/>
            <person name="Desiro A."/>
            <person name="Gervers K.A."/>
            <person name="Hundley H."/>
            <person name="Kuo A."/>
            <person name="LaButti K."/>
            <person name="Lang B.F."/>
            <person name="Lipzen A."/>
            <person name="O'Donnell K."/>
            <person name="Pangilinan J."/>
            <person name="Reynolds N."/>
            <person name="Sandor L."/>
            <person name="Smith M.W."/>
            <person name="Tsang A."/>
            <person name="Grigoriev I.V."/>
            <person name="Stajich J.E."/>
            <person name="Spatafora J.W."/>
        </authorList>
    </citation>
    <scope>NUCLEOTIDE SEQUENCE</scope>
    <source>
        <strain evidence="7">RSA 2281</strain>
    </source>
</reference>
<comment type="subcellular location">
    <subcellularLocation>
        <location evidence="1">Membrane</location>
    </subcellularLocation>
</comment>
<feature type="transmembrane region" description="Helical" evidence="5">
    <location>
        <begin position="345"/>
        <end position="362"/>
    </location>
</feature>
<gene>
    <name evidence="7" type="ORF">BDA99DRAFT_586756</name>
</gene>
<dbReference type="PANTHER" id="PTHR16189:SF3">
    <property type="entry name" value="AMINO ACID TRANSPORTER TRANSMEMBRANE DOMAIN-CONTAINING PROTEIN"/>
    <property type="match status" value="1"/>
</dbReference>
<evidence type="ECO:0000313" key="7">
    <source>
        <dbReference type="EMBL" id="KAI9254621.1"/>
    </source>
</evidence>
<evidence type="ECO:0000256" key="2">
    <source>
        <dbReference type="ARBA" id="ARBA00022692"/>
    </source>
</evidence>